<organism evidence="3">
    <name type="scientific">Ganoderma sinense</name>
    <dbReference type="NCBI Taxonomy" id="36075"/>
    <lineage>
        <taxon>Eukaryota</taxon>
        <taxon>Fungi</taxon>
        <taxon>Dikarya</taxon>
        <taxon>Basidiomycota</taxon>
        <taxon>Agaricomycotina</taxon>
        <taxon>Agaricomycetes</taxon>
        <taxon>Polyporales</taxon>
        <taxon>Polyporaceae</taxon>
        <taxon>Ganoderma</taxon>
    </lineage>
</organism>
<name>V5KWQ3_9APHY</name>
<feature type="non-terminal residue" evidence="3">
    <location>
        <position position="1"/>
    </location>
</feature>
<dbReference type="PANTHER" id="PTHR36181">
    <property type="entry name" value="INTRON-ENCODED ENDONUCLEASE AI3-RELATED"/>
    <property type="match status" value="1"/>
</dbReference>
<reference evidence="3" key="1">
    <citation type="submission" date="2013-09" db="EMBL/GenBank/DDBJ databases">
        <title>The mitochondrial genome sequence of Ganoderma sinense.</title>
        <authorList>
            <person name="Qian J."/>
        </authorList>
    </citation>
    <scope>NUCLEOTIDE SEQUENCE</scope>
</reference>
<sequence>ALCFGKTHKWVKLSNSGDTLKLMIPSYLRKIISGQNNYLGMVTSHKMNENEMGYRGSKSANKAVKEQRVDGSYCKKPLHLRYTLMGFERNYQVKTPSKQLNIKSFSTFSTRGNINPWFITGLIDAEGSFSVIIDKNKSRKLGWRVQTNFQLGMHLRDLSLIQQVQTIFGGIGSIHINKTLNKVNYSVDSIKDLTRLIAHFEKYPLLTQKATDFILFKEVITLMMSKSHLTIDGLNKIISIKGSMNLGLSDFLKSEFLNFSPVKRPVINTENIPDNNWIAGFVSGEGNFEVRITQQLSNKIGTRVQLRFRISQHERDFKLMVLLVKHLGSGTIYKYPGKDAIVLIIVKFSDITNIIIPFFEKNPLHGVKILDYLDWCKIAQLMIGGSHLTIEGLNIIRIIKEGMNKGRTQK</sequence>
<protein>
    <recommendedName>
        <fullName evidence="2">Homing endonuclease LAGLIDADG domain-containing protein</fullName>
    </recommendedName>
</protein>
<dbReference type="InterPro" id="IPR027434">
    <property type="entry name" value="Homing_endonucl"/>
</dbReference>
<dbReference type="InterPro" id="IPR004860">
    <property type="entry name" value="LAGLIDADG_dom"/>
</dbReference>
<gene>
    <name evidence="3" type="primary">orf410</name>
    <name evidence="3" type="ORF">Gasi_Mp05</name>
</gene>
<dbReference type="GO" id="GO:0004519">
    <property type="term" value="F:endonuclease activity"/>
    <property type="evidence" value="ECO:0007669"/>
    <property type="project" value="InterPro"/>
</dbReference>
<dbReference type="FunFam" id="3.10.28.10:FF:000010">
    <property type="entry name" value="LAGLIDADG homing endonuclease I-LtrII"/>
    <property type="match status" value="1"/>
</dbReference>
<geneLocation type="mitochondrion" evidence="3"/>
<accession>V5KWQ3</accession>
<dbReference type="GeneID" id="17728371"/>
<evidence type="ECO:0000256" key="1">
    <source>
        <dbReference type="ARBA" id="ARBA00002670"/>
    </source>
</evidence>
<dbReference type="RefSeq" id="YP_008854715.1">
    <property type="nucleotide sequence ID" value="NC_022933.1"/>
</dbReference>
<proteinExistence type="predicted"/>
<dbReference type="GO" id="GO:0005739">
    <property type="term" value="C:mitochondrion"/>
    <property type="evidence" value="ECO:0007669"/>
    <property type="project" value="UniProtKB-ARBA"/>
</dbReference>
<comment type="function">
    <text evidence="1">Mitochondrial DNA endonuclease involved in intron homing.</text>
</comment>
<dbReference type="InterPro" id="IPR051289">
    <property type="entry name" value="LAGLIDADG_Endonuclease"/>
</dbReference>
<dbReference type="SUPFAM" id="SSF55608">
    <property type="entry name" value="Homing endonucleases"/>
    <property type="match status" value="2"/>
</dbReference>
<dbReference type="EMBL" id="KF673550">
    <property type="protein sequence ID" value="AHA41718.1"/>
    <property type="molecule type" value="Genomic_DNA"/>
</dbReference>
<dbReference type="AlphaFoldDB" id="V5KWQ3"/>
<dbReference type="PANTHER" id="PTHR36181:SF4">
    <property type="entry name" value="LAGLIDADG ENDONUCLEASE"/>
    <property type="match status" value="1"/>
</dbReference>
<evidence type="ECO:0000259" key="2">
    <source>
        <dbReference type="Pfam" id="PF00961"/>
    </source>
</evidence>
<evidence type="ECO:0000313" key="3">
    <source>
        <dbReference type="EMBL" id="AHA41718.1"/>
    </source>
</evidence>
<dbReference type="Pfam" id="PF00961">
    <property type="entry name" value="LAGLIDADG_1"/>
    <property type="match status" value="2"/>
</dbReference>
<keyword evidence="3" id="KW-0496">Mitochondrion</keyword>
<feature type="domain" description="Homing endonuclease LAGLIDADG" evidence="2">
    <location>
        <begin position="278"/>
        <end position="378"/>
    </location>
</feature>
<feature type="domain" description="Homing endonuclease LAGLIDADG" evidence="2">
    <location>
        <begin position="119"/>
        <end position="219"/>
    </location>
</feature>
<dbReference type="Gene3D" id="3.10.28.10">
    <property type="entry name" value="Homing endonucleases"/>
    <property type="match status" value="2"/>
</dbReference>